<organism evidence="1 2">
    <name type="scientific">Heyndrickxia acidicola</name>
    <dbReference type="NCBI Taxonomy" id="209389"/>
    <lineage>
        <taxon>Bacteria</taxon>
        <taxon>Bacillati</taxon>
        <taxon>Bacillota</taxon>
        <taxon>Bacilli</taxon>
        <taxon>Bacillales</taxon>
        <taxon>Bacillaceae</taxon>
        <taxon>Heyndrickxia</taxon>
    </lineage>
</organism>
<dbReference type="InterPro" id="IPR037208">
    <property type="entry name" value="Spo0E-like_sf"/>
</dbReference>
<comment type="caution">
    <text evidence="1">The sequence shown here is derived from an EMBL/GenBank/DDBJ whole genome shotgun (WGS) entry which is preliminary data.</text>
</comment>
<dbReference type="PANTHER" id="PTHR41263:SF1">
    <property type="entry name" value="ASPARTYL-PHOSPHATE PHOSPHATASE YISI"/>
    <property type="match status" value="1"/>
</dbReference>
<proteinExistence type="predicted"/>
<keyword evidence="2" id="KW-1185">Reference proteome</keyword>
<dbReference type="EMBL" id="JARMAB010000004">
    <property type="protein sequence ID" value="MED1201889.1"/>
    <property type="molecule type" value="Genomic_DNA"/>
</dbReference>
<accession>A0ABU6MB50</accession>
<dbReference type="Proteomes" id="UP001341444">
    <property type="component" value="Unassembled WGS sequence"/>
</dbReference>
<name>A0ABU6MB50_9BACI</name>
<evidence type="ECO:0000313" key="2">
    <source>
        <dbReference type="Proteomes" id="UP001341444"/>
    </source>
</evidence>
<sequence>MEKEKLSNQIENKRAELIELAAEEGLKSDLTIQLSQELDRLLNQYNQKYSKYQKPDFISLQ</sequence>
<dbReference type="InterPro" id="IPR018540">
    <property type="entry name" value="Spo0E-like"/>
</dbReference>
<dbReference type="SUPFAM" id="SSF140500">
    <property type="entry name" value="BAS1536-like"/>
    <property type="match status" value="1"/>
</dbReference>
<dbReference type="PANTHER" id="PTHR41263">
    <property type="entry name" value="ASPARTYL-PHOSPHATE PHOSPHATASE YISI"/>
    <property type="match status" value="1"/>
</dbReference>
<reference evidence="1 2" key="1">
    <citation type="submission" date="2023-03" db="EMBL/GenBank/DDBJ databases">
        <title>Bacillus Genome Sequencing.</title>
        <authorList>
            <person name="Dunlap C."/>
        </authorList>
    </citation>
    <scope>NUCLEOTIDE SEQUENCE [LARGE SCALE GENOMIC DNA]</scope>
    <source>
        <strain evidence="1 2">B-23453</strain>
    </source>
</reference>
<dbReference type="InterPro" id="IPR053028">
    <property type="entry name" value="Spo0E-like_phosphatase"/>
</dbReference>
<protein>
    <submittedName>
        <fullName evidence="1">Aspartyl-phosphate phosphatase Spo0E family protein</fullName>
    </submittedName>
</protein>
<evidence type="ECO:0000313" key="1">
    <source>
        <dbReference type="EMBL" id="MED1201889.1"/>
    </source>
</evidence>
<dbReference type="Pfam" id="PF09388">
    <property type="entry name" value="SpoOE-like"/>
    <property type="match status" value="1"/>
</dbReference>
<gene>
    <name evidence="1" type="ORF">P4T90_02160</name>
</gene>
<dbReference type="InterPro" id="IPR036638">
    <property type="entry name" value="HLH_DNA-bd_sf"/>
</dbReference>
<dbReference type="Gene3D" id="4.10.280.10">
    <property type="entry name" value="Helix-loop-helix DNA-binding domain"/>
    <property type="match status" value="1"/>
</dbReference>